<gene>
    <name evidence="1" type="ORF">MGR_2368</name>
</gene>
<proteinExistence type="predicted"/>
<dbReference type="EMBL" id="CU459003">
    <property type="protein sequence ID" value="CAM75551.1"/>
    <property type="molecule type" value="Genomic_DNA"/>
</dbReference>
<evidence type="ECO:0008006" key="2">
    <source>
        <dbReference type="Google" id="ProtNLM"/>
    </source>
</evidence>
<evidence type="ECO:0000313" key="1">
    <source>
        <dbReference type="EMBL" id="CAM75551.1"/>
    </source>
</evidence>
<protein>
    <recommendedName>
        <fullName evidence="2">DUF2125 domain-containing protein</fullName>
    </recommendedName>
</protein>
<dbReference type="Pfam" id="PF09898">
    <property type="entry name" value="DUF2125"/>
    <property type="match status" value="1"/>
</dbReference>
<name>A4TY44_9PROT</name>
<accession>A4TY44</accession>
<dbReference type="InterPro" id="IPR018666">
    <property type="entry name" value="DUF2125"/>
</dbReference>
<reference evidence="1" key="1">
    <citation type="journal article" date="2007" name="J. Bacteriol.">
        <title>Comparative genome analysis of four magnetotactic bacteria reveals a complex set of group-specific genes implicated in magnetosome biomineralization and function.</title>
        <authorList>
            <person name="Richter M."/>
            <person name="Kube M."/>
            <person name="Bazylinski D.A."/>
            <person name="Lombardot T."/>
            <person name="Gloeckner F.O."/>
            <person name="Reinhardt R."/>
            <person name="Schueler D."/>
        </authorList>
    </citation>
    <scope>NUCLEOTIDE SEQUENCE</scope>
    <source>
        <strain evidence="1">MSR-1</strain>
    </source>
</reference>
<organism evidence="1">
    <name type="scientific">Magnetospirillum gryphiswaldense</name>
    <dbReference type="NCBI Taxonomy" id="55518"/>
    <lineage>
        <taxon>Bacteria</taxon>
        <taxon>Pseudomonadati</taxon>
        <taxon>Pseudomonadota</taxon>
        <taxon>Alphaproteobacteria</taxon>
        <taxon>Rhodospirillales</taxon>
        <taxon>Rhodospirillaceae</taxon>
        <taxon>Magnetospirillum</taxon>
    </lineage>
</organism>
<sequence>MSARRLVLIAVVGLVAAILAYSLYWMHAAGQARNHVQAWAEARRAEGWTVAWAEETPGGFPWRLRLTLTAPELSHPSGLRWRGPYLELWTAPLWPRAVHVETAGDHRLTWAGRDWPLNLERLAATIASGTLDAHLHGLQTGQTSIADLGLSLAALPPRPDPSGHPASWRFALSGRDIRLPPDTLPGFDGQMALAEISGRVMGQVPADTPVAAIAGWSKQGGIIELDRVALDWPPMGLEGSGTAALDPGGQPLVALSTRIHGFDALMDRLHQAGLVDQATARTSKTLLGLMAKPDPRGRPAIPAPITIQDGSLYLGPARMAAVPGIPWASFSPP</sequence>
<dbReference type="RefSeq" id="WP_106003384.1">
    <property type="nucleotide sequence ID" value="NZ_CP027527.1"/>
</dbReference>
<dbReference type="AlphaFoldDB" id="A4TY44"/>